<evidence type="ECO:0000313" key="2">
    <source>
        <dbReference type="Proteomes" id="UP000886501"/>
    </source>
</evidence>
<keyword evidence="2" id="KW-1185">Reference proteome</keyword>
<dbReference type="EMBL" id="MU118212">
    <property type="protein sequence ID" value="KAF9643521.1"/>
    <property type="molecule type" value="Genomic_DNA"/>
</dbReference>
<gene>
    <name evidence="1" type="ORF">BDM02DRAFT_3191508</name>
</gene>
<sequence length="200" mass="23102">MLSDFAKSTLKEHRQKNVQNRCYMWDCMLPDETPEDYVQRFELRFWSDSNATIMDVTELSTQDSFRTTISGNYRFHLAWIQLESVGDSKRCKWLQNVLDHFAEELSQAPRGGADPLWRSPVLNPLLMRVFYQVPDDQAKSIKEKVVAVVARSARKDPTIEDWKDFYTSCDVINPTFETCWTKLKPHGINQGNSGLSADAT</sequence>
<organism evidence="1 2">
    <name type="scientific">Thelephora ganbajun</name>
    <name type="common">Ganba fungus</name>
    <dbReference type="NCBI Taxonomy" id="370292"/>
    <lineage>
        <taxon>Eukaryota</taxon>
        <taxon>Fungi</taxon>
        <taxon>Dikarya</taxon>
        <taxon>Basidiomycota</taxon>
        <taxon>Agaricomycotina</taxon>
        <taxon>Agaricomycetes</taxon>
        <taxon>Thelephorales</taxon>
        <taxon>Thelephoraceae</taxon>
        <taxon>Thelephora</taxon>
    </lineage>
</organism>
<dbReference type="Proteomes" id="UP000886501">
    <property type="component" value="Unassembled WGS sequence"/>
</dbReference>
<reference evidence="1" key="2">
    <citation type="journal article" date="2020" name="Nat. Commun.">
        <title>Large-scale genome sequencing of mycorrhizal fungi provides insights into the early evolution of symbiotic traits.</title>
        <authorList>
            <person name="Miyauchi S."/>
            <person name="Kiss E."/>
            <person name="Kuo A."/>
            <person name="Drula E."/>
            <person name="Kohler A."/>
            <person name="Sanchez-Garcia M."/>
            <person name="Morin E."/>
            <person name="Andreopoulos B."/>
            <person name="Barry K.W."/>
            <person name="Bonito G."/>
            <person name="Buee M."/>
            <person name="Carver A."/>
            <person name="Chen C."/>
            <person name="Cichocki N."/>
            <person name="Clum A."/>
            <person name="Culley D."/>
            <person name="Crous P.W."/>
            <person name="Fauchery L."/>
            <person name="Girlanda M."/>
            <person name="Hayes R.D."/>
            <person name="Keri Z."/>
            <person name="LaButti K."/>
            <person name="Lipzen A."/>
            <person name="Lombard V."/>
            <person name="Magnuson J."/>
            <person name="Maillard F."/>
            <person name="Murat C."/>
            <person name="Nolan M."/>
            <person name="Ohm R.A."/>
            <person name="Pangilinan J."/>
            <person name="Pereira M.F."/>
            <person name="Perotto S."/>
            <person name="Peter M."/>
            <person name="Pfister S."/>
            <person name="Riley R."/>
            <person name="Sitrit Y."/>
            <person name="Stielow J.B."/>
            <person name="Szollosi G."/>
            <person name="Zifcakova L."/>
            <person name="Stursova M."/>
            <person name="Spatafora J.W."/>
            <person name="Tedersoo L."/>
            <person name="Vaario L.M."/>
            <person name="Yamada A."/>
            <person name="Yan M."/>
            <person name="Wang P."/>
            <person name="Xu J."/>
            <person name="Bruns T."/>
            <person name="Baldrian P."/>
            <person name="Vilgalys R."/>
            <person name="Dunand C."/>
            <person name="Henrissat B."/>
            <person name="Grigoriev I.V."/>
            <person name="Hibbett D."/>
            <person name="Nagy L.G."/>
            <person name="Martin F.M."/>
        </authorList>
    </citation>
    <scope>NUCLEOTIDE SEQUENCE</scope>
    <source>
        <strain evidence="1">P2</strain>
    </source>
</reference>
<evidence type="ECO:0000313" key="1">
    <source>
        <dbReference type="EMBL" id="KAF9643521.1"/>
    </source>
</evidence>
<reference evidence="1" key="1">
    <citation type="submission" date="2019-10" db="EMBL/GenBank/DDBJ databases">
        <authorList>
            <consortium name="DOE Joint Genome Institute"/>
            <person name="Kuo A."/>
            <person name="Miyauchi S."/>
            <person name="Kiss E."/>
            <person name="Drula E."/>
            <person name="Kohler A."/>
            <person name="Sanchez-Garcia M."/>
            <person name="Andreopoulos B."/>
            <person name="Barry K.W."/>
            <person name="Bonito G."/>
            <person name="Buee M."/>
            <person name="Carver A."/>
            <person name="Chen C."/>
            <person name="Cichocki N."/>
            <person name="Clum A."/>
            <person name="Culley D."/>
            <person name="Crous P.W."/>
            <person name="Fauchery L."/>
            <person name="Girlanda M."/>
            <person name="Hayes R."/>
            <person name="Keri Z."/>
            <person name="Labutti K."/>
            <person name="Lipzen A."/>
            <person name="Lombard V."/>
            <person name="Magnuson J."/>
            <person name="Maillard F."/>
            <person name="Morin E."/>
            <person name="Murat C."/>
            <person name="Nolan M."/>
            <person name="Ohm R."/>
            <person name="Pangilinan J."/>
            <person name="Pereira M."/>
            <person name="Perotto S."/>
            <person name="Peter M."/>
            <person name="Riley R."/>
            <person name="Sitrit Y."/>
            <person name="Stielow B."/>
            <person name="Szollosi G."/>
            <person name="Zifcakova L."/>
            <person name="Stursova M."/>
            <person name="Spatafora J.W."/>
            <person name="Tedersoo L."/>
            <person name="Vaario L.-M."/>
            <person name="Yamada A."/>
            <person name="Yan M."/>
            <person name="Wang P."/>
            <person name="Xu J."/>
            <person name="Bruns T."/>
            <person name="Baldrian P."/>
            <person name="Vilgalys R."/>
            <person name="Henrissat B."/>
            <person name="Grigoriev I.V."/>
            <person name="Hibbett D."/>
            <person name="Nagy L.G."/>
            <person name="Martin F.M."/>
        </authorList>
    </citation>
    <scope>NUCLEOTIDE SEQUENCE</scope>
    <source>
        <strain evidence="1">P2</strain>
    </source>
</reference>
<comment type="caution">
    <text evidence="1">The sequence shown here is derived from an EMBL/GenBank/DDBJ whole genome shotgun (WGS) entry which is preliminary data.</text>
</comment>
<protein>
    <submittedName>
        <fullName evidence="1">Uncharacterized protein</fullName>
    </submittedName>
</protein>
<name>A0ACB6Z1H3_THEGA</name>
<accession>A0ACB6Z1H3</accession>
<proteinExistence type="predicted"/>